<comment type="caution">
    <text evidence="1">The sequence shown here is derived from an EMBL/GenBank/DDBJ whole genome shotgun (WGS) entry which is preliminary data.</text>
</comment>
<proteinExistence type="predicted"/>
<evidence type="ECO:0000313" key="1">
    <source>
        <dbReference type="EMBL" id="KAI3362826.1"/>
    </source>
</evidence>
<accession>A0ACB8W516</accession>
<gene>
    <name evidence="1" type="ORF">L3Q82_001660</name>
</gene>
<name>A0ACB8W516_9TELE</name>
<dbReference type="EMBL" id="CM041544">
    <property type="protein sequence ID" value="KAI3362826.1"/>
    <property type="molecule type" value="Genomic_DNA"/>
</dbReference>
<dbReference type="Proteomes" id="UP000831701">
    <property type="component" value="Chromosome 14"/>
</dbReference>
<organism evidence="1 2">
    <name type="scientific">Scortum barcoo</name>
    <name type="common">barcoo grunter</name>
    <dbReference type="NCBI Taxonomy" id="214431"/>
    <lineage>
        <taxon>Eukaryota</taxon>
        <taxon>Metazoa</taxon>
        <taxon>Chordata</taxon>
        <taxon>Craniata</taxon>
        <taxon>Vertebrata</taxon>
        <taxon>Euteleostomi</taxon>
        <taxon>Actinopterygii</taxon>
        <taxon>Neopterygii</taxon>
        <taxon>Teleostei</taxon>
        <taxon>Neoteleostei</taxon>
        <taxon>Acanthomorphata</taxon>
        <taxon>Eupercaria</taxon>
        <taxon>Centrarchiformes</taxon>
        <taxon>Terapontoidei</taxon>
        <taxon>Terapontidae</taxon>
        <taxon>Scortum</taxon>
    </lineage>
</organism>
<evidence type="ECO:0000313" key="2">
    <source>
        <dbReference type="Proteomes" id="UP000831701"/>
    </source>
</evidence>
<keyword evidence="2" id="KW-1185">Reference proteome</keyword>
<sequence length="458" mass="51602">MKCFERLVLAHLKTCLPPTLDPHQFAYRSNRSTEDAVSTALHCVHLENKNTYARMLFVDFSSAFNTVIPSKLITKLGDLGISTPLRYWIMDFLTNRPQHVKSGHNCSSTITLNTGAPQGCVLSPFLYSLFTHDCRPMYGSNSITKFADDITVIGLISDNDESHYRAEVEHLATWCADNNLLLNTSKTKELIVDFRKVKRETHDDPIHINGMAVECVSSFRFLGIHISENLSLTANTSSLIKKAHQRLFFLRTLKKNHLSTAILGNFYRCAIESILTNCITVWYGNCSVADRKALQRVVKTAQRITKTPLPAIEDVQKKRCLRRARTSQPLAQSSGSLPYPSEVTFCVPMARVLVQGLGRQGPLPQLLSKPHCTGPSWTFLWVVSYWKAGPTLGPHRHFGLSPGRVPWAKTQPPGTRLRAPNPRPGSRVWPRADLKRGIKKAKQAYKLKVEEYFVYSDL</sequence>
<protein>
    <submittedName>
        <fullName evidence="1">Uncharacterized protein</fullName>
    </submittedName>
</protein>
<reference evidence="1" key="1">
    <citation type="submission" date="2022-04" db="EMBL/GenBank/DDBJ databases">
        <title>Jade perch genome.</title>
        <authorList>
            <person name="Chao B."/>
        </authorList>
    </citation>
    <scope>NUCLEOTIDE SEQUENCE</scope>
    <source>
        <strain evidence="1">CB-2022</strain>
    </source>
</reference>